<dbReference type="STRING" id="909613.UO65_0805"/>
<dbReference type="Pfam" id="PF17210">
    <property type="entry name" value="SdrD_B"/>
    <property type="match status" value="2"/>
</dbReference>
<sequence length="363" mass="38137">MLIAAFIVGTAGTATADPAPTGSIEGKVWFDRDADGRINGVEPGLYLGWVTLSDRYGNYITGTQTAWGGTYSFPNLAPGVYQVDGKQYNYGFSTPTTRRVTVTADKLSTANFGARGGKITGRSWKDLNANGIREAREPGFSAGIGLTVYNGATTMNADGRYTIDDVALGEATLQSSDGYEGGRMYTQSPAHQGTDPTRDSDFEQGTGRGPTFTFQLGPNGSVRPTTPATADVGYYEAHNTGTLTLTPDRDTTTLHVGGTVTFTGTAAFTGNALDTHAIHSTGSPAGLIFTEVTSTPSWSLELFGSDYFSLRDSFFRVPPPTVTFTVKVAITAPTTGNLTITIGGGIFFESGPATSVTTPINAT</sequence>
<dbReference type="EMBL" id="AYXG01000029">
    <property type="protein sequence ID" value="EWC63890.1"/>
    <property type="molecule type" value="Genomic_DNA"/>
</dbReference>
<evidence type="ECO:0000259" key="5">
    <source>
        <dbReference type="Pfam" id="PF17210"/>
    </source>
</evidence>
<dbReference type="PATRIC" id="fig|909613.9.peg.824"/>
<dbReference type="InterPro" id="IPR033764">
    <property type="entry name" value="Sdr_B"/>
</dbReference>
<accession>W7ISI1</accession>
<evidence type="ECO:0000256" key="1">
    <source>
        <dbReference type="ARBA" id="ARBA00004613"/>
    </source>
</evidence>
<dbReference type="InterPro" id="IPR013783">
    <property type="entry name" value="Ig-like_fold"/>
</dbReference>
<dbReference type="GO" id="GO:0005576">
    <property type="term" value="C:extracellular region"/>
    <property type="evidence" value="ECO:0007669"/>
    <property type="project" value="UniProtKB-SubCell"/>
</dbReference>
<evidence type="ECO:0000256" key="3">
    <source>
        <dbReference type="ARBA" id="ARBA00022729"/>
    </source>
</evidence>
<dbReference type="PANTHER" id="PTHR23303:SF15">
    <property type="entry name" value="COLOSSIN-A"/>
    <property type="match status" value="1"/>
</dbReference>
<comment type="subcellular location">
    <subcellularLocation>
        <location evidence="1">Secreted</location>
    </subcellularLocation>
</comment>
<evidence type="ECO:0000256" key="2">
    <source>
        <dbReference type="ARBA" id="ARBA00022525"/>
    </source>
</evidence>
<comment type="caution">
    <text evidence="6">The sequence shown here is derived from an EMBL/GenBank/DDBJ whole genome shotgun (WGS) entry which is preliminary data.</text>
</comment>
<organism evidence="6 7">
    <name type="scientific">Actinokineospora spheciospongiae</name>
    <dbReference type="NCBI Taxonomy" id="909613"/>
    <lineage>
        <taxon>Bacteria</taxon>
        <taxon>Bacillati</taxon>
        <taxon>Actinomycetota</taxon>
        <taxon>Actinomycetes</taxon>
        <taxon>Pseudonocardiales</taxon>
        <taxon>Pseudonocardiaceae</taxon>
        <taxon>Actinokineospora</taxon>
    </lineage>
</organism>
<keyword evidence="2" id="KW-0964">Secreted</keyword>
<dbReference type="SUPFAM" id="SSF117074">
    <property type="entry name" value="Hypothetical protein PA1324"/>
    <property type="match status" value="2"/>
</dbReference>
<dbReference type="Gene3D" id="2.60.40.10">
    <property type="entry name" value="Immunoglobulins"/>
    <property type="match status" value="2"/>
</dbReference>
<reference evidence="6 7" key="1">
    <citation type="journal article" date="2014" name="Genome Announc.">
        <title>Draft Genome Sequence of the Antitrypanosomally Active Sponge-Associated Bacterium Actinokineospora sp. Strain EG49.</title>
        <authorList>
            <person name="Harjes J."/>
            <person name="Ryu T."/>
            <person name="Abdelmohsen U.R."/>
            <person name="Moitinho-Silva L."/>
            <person name="Horn H."/>
            <person name="Ravasi T."/>
            <person name="Hentschel U."/>
        </authorList>
    </citation>
    <scope>NUCLEOTIDE SEQUENCE [LARGE SCALE GENOMIC DNA]</scope>
    <source>
        <strain evidence="6 7">EG49</strain>
    </source>
</reference>
<evidence type="ECO:0000313" key="7">
    <source>
        <dbReference type="Proteomes" id="UP000019277"/>
    </source>
</evidence>
<evidence type="ECO:0000313" key="6">
    <source>
        <dbReference type="EMBL" id="EWC63890.1"/>
    </source>
</evidence>
<keyword evidence="7" id="KW-1185">Reference proteome</keyword>
<name>W7ISI1_9PSEU</name>
<keyword evidence="3" id="KW-0732">Signal</keyword>
<evidence type="ECO:0000256" key="4">
    <source>
        <dbReference type="SAM" id="MobiDB-lite"/>
    </source>
</evidence>
<protein>
    <recommendedName>
        <fullName evidence="5">SD-repeat containing protein B domain-containing protein</fullName>
    </recommendedName>
</protein>
<feature type="domain" description="SD-repeat containing protein B" evidence="5">
    <location>
        <begin position="25"/>
        <end position="93"/>
    </location>
</feature>
<feature type="compositionally biased region" description="Polar residues" evidence="4">
    <location>
        <begin position="212"/>
        <end position="222"/>
    </location>
</feature>
<feature type="domain" description="SD-repeat containing protein B" evidence="5">
    <location>
        <begin position="121"/>
        <end position="217"/>
    </location>
</feature>
<gene>
    <name evidence="6" type="ORF">UO65_0805</name>
</gene>
<dbReference type="PANTHER" id="PTHR23303">
    <property type="entry name" value="CARBOXYPEPTIDASE REGULATORY REGION-CONTAINING"/>
    <property type="match status" value="1"/>
</dbReference>
<dbReference type="Proteomes" id="UP000019277">
    <property type="component" value="Unassembled WGS sequence"/>
</dbReference>
<dbReference type="eggNOG" id="COG4932">
    <property type="taxonomic scope" value="Bacteria"/>
</dbReference>
<dbReference type="InterPro" id="IPR051417">
    <property type="entry name" value="SDr/BOS_complex"/>
</dbReference>
<dbReference type="GO" id="GO:0005975">
    <property type="term" value="P:carbohydrate metabolic process"/>
    <property type="evidence" value="ECO:0007669"/>
    <property type="project" value="UniProtKB-ARBA"/>
</dbReference>
<dbReference type="AlphaFoldDB" id="W7ISI1"/>
<proteinExistence type="predicted"/>
<feature type="compositionally biased region" description="Polar residues" evidence="4">
    <location>
        <begin position="185"/>
        <end position="195"/>
    </location>
</feature>
<feature type="region of interest" description="Disordered" evidence="4">
    <location>
        <begin position="175"/>
        <end position="222"/>
    </location>
</feature>